<keyword evidence="1" id="KW-0812">Transmembrane</keyword>
<dbReference type="Proteomes" id="UP001610563">
    <property type="component" value="Unassembled WGS sequence"/>
</dbReference>
<organism evidence="2 3">
    <name type="scientific">Aspergillus keveii</name>
    <dbReference type="NCBI Taxonomy" id="714993"/>
    <lineage>
        <taxon>Eukaryota</taxon>
        <taxon>Fungi</taxon>
        <taxon>Dikarya</taxon>
        <taxon>Ascomycota</taxon>
        <taxon>Pezizomycotina</taxon>
        <taxon>Eurotiomycetes</taxon>
        <taxon>Eurotiomycetidae</taxon>
        <taxon>Eurotiales</taxon>
        <taxon>Aspergillaceae</taxon>
        <taxon>Aspergillus</taxon>
        <taxon>Aspergillus subgen. Nidulantes</taxon>
    </lineage>
</organism>
<accession>A0ABR4GDP9</accession>
<gene>
    <name evidence="2" type="ORF">BJX66DRAFT_113081</name>
</gene>
<reference evidence="2 3" key="1">
    <citation type="submission" date="2024-07" db="EMBL/GenBank/DDBJ databases">
        <title>Section-level genome sequencing and comparative genomics of Aspergillus sections Usti and Cavernicolus.</title>
        <authorList>
            <consortium name="Lawrence Berkeley National Laboratory"/>
            <person name="Nybo J.L."/>
            <person name="Vesth T.C."/>
            <person name="Theobald S."/>
            <person name="Frisvad J.C."/>
            <person name="Larsen T.O."/>
            <person name="Kjaerboelling I."/>
            <person name="Rothschild-Mancinelli K."/>
            <person name="Lyhne E.K."/>
            <person name="Kogle M.E."/>
            <person name="Barry K."/>
            <person name="Clum A."/>
            <person name="Na H."/>
            <person name="Ledsgaard L."/>
            <person name="Lin J."/>
            <person name="Lipzen A."/>
            <person name="Kuo A."/>
            <person name="Riley R."/>
            <person name="Mondo S."/>
            <person name="Labutti K."/>
            <person name="Haridas S."/>
            <person name="Pangalinan J."/>
            <person name="Salamov A.A."/>
            <person name="Simmons B.A."/>
            <person name="Magnuson J.K."/>
            <person name="Chen J."/>
            <person name="Drula E."/>
            <person name="Henrissat B."/>
            <person name="Wiebenga A."/>
            <person name="Lubbers R.J."/>
            <person name="Gomes A.C."/>
            <person name="Makela M.R."/>
            <person name="Stajich J."/>
            <person name="Grigoriev I.V."/>
            <person name="Mortensen U.H."/>
            <person name="De Vries R.P."/>
            <person name="Baker S.E."/>
            <person name="Andersen M.R."/>
        </authorList>
    </citation>
    <scope>NUCLEOTIDE SEQUENCE [LARGE SCALE GENOMIC DNA]</scope>
    <source>
        <strain evidence="2 3">CBS 209.92</strain>
    </source>
</reference>
<proteinExistence type="predicted"/>
<comment type="caution">
    <text evidence="2">The sequence shown here is derived from an EMBL/GenBank/DDBJ whole genome shotgun (WGS) entry which is preliminary data.</text>
</comment>
<keyword evidence="1" id="KW-0472">Membrane</keyword>
<sequence>MGHKVSAVTGVKSENFTAPGNAINEVWVGNTEVISRLPFGDSDMAQAGWPESGMPKIPWHNFIIPMKRDLSTFDDLKGTIPHTYVNWTTVTEWPADKLICCNQLGCITDNQTTDYMFTELRISRDPTLMVVLVILSIFALVALQISWRKAPYGPEYDSTKSYTKSDVRGFSFKVLVSTIAGIVGLVFAAISVALWVKAHYVYQFKTWNFLLFEYGFYVAVILSGILSIFAVYSNWCDWLKVTRSARRGYQPVNNEHSVDKPEQFCSCRSVS</sequence>
<name>A0ABR4GDP9_9EURO</name>
<keyword evidence="3" id="KW-1185">Reference proteome</keyword>
<evidence type="ECO:0000313" key="3">
    <source>
        <dbReference type="Proteomes" id="UP001610563"/>
    </source>
</evidence>
<feature type="transmembrane region" description="Helical" evidence="1">
    <location>
        <begin position="208"/>
        <end position="232"/>
    </location>
</feature>
<feature type="transmembrane region" description="Helical" evidence="1">
    <location>
        <begin position="128"/>
        <end position="147"/>
    </location>
</feature>
<keyword evidence="1" id="KW-1133">Transmembrane helix</keyword>
<dbReference type="EMBL" id="JBFTWV010000021">
    <property type="protein sequence ID" value="KAL2797149.1"/>
    <property type="molecule type" value="Genomic_DNA"/>
</dbReference>
<evidence type="ECO:0000256" key="1">
    <source>
        <dbReference type="SAM" id="Phobius"/>
    </source>
</evidence>
<feature type="transmembrane region" description="Helical" evidence="1">
    <location>
        <begin position="174"/>
        <end position="196"/>
    </location>
</feature>
<protein>
    <submittedName>
        <fullName evidence="2">Uncharacterized protein</fullName>
    </submittedName>
</protein>
<evidence type="ECO:0000313" key="2">
    <source>
        <dbReference type="EMBL" id="KAL2797149.1"/>
    </source>
</evidence>